<comment type="caution">
    <text evidence="2">The sequence shown here is derived from an EMBL/GenBank/DDBJ whole genome shotgun (WGS) entry which is preliminary data.</text>
</comment>
<evidence type="ECO:0000313" key="2">
    <source>
        <dbReference type="EMBL" id="MBB5515317.1"/>
    </source>
</evidence>
<dbReference type="Pfam" id="PF20078">
    <property type="entry name" value="DUF6473"/>
    <property type="match status" value="1"/>
</dbReference>
<dbReference type="Proteomes" id="UP000553766">
    <property type="component" value="Unassembled WGS sequence"/>
</dbReference>
<reference evidence="2 3" key="1">
    <citation type="submission" date="2020-08" db="EMBL/GenBank/DDBJ databases">
        <title>Genomic Encyclopedia of Type Strains, Phase IV (KMG-IV): sequencing the most valuable type-strain genomes for metagenomic binning, comparative biology and taxonomic classification.</title>
        <authorList>
            <person name="Goeker M."/>
        </authorList>
    </citation>
    <scope>NUCLEOTIDE SEQUENCE [LARGE SCALE GENOMIC DNA]</scope>
    <source>
        <strain evidence="2 3">DSM 103377</strain>
    </source>
</reference>
<gene>
    <name evidence="2" type="ORF">FHS89_001327</name>
</gene>
<proteinExistence type="predicted"/>
<accession>A0A840X3R5</accession>
<organism evidence="2 3">
    <name type="scientific">Rubricella aquisinus</name>
    <dbReference type="NCBI Taxonomy" id="2028108"/>
    <lineage>
        <taxon>Bacteria</taxon>
        <taxon>Pseudomonadati</taxon>
        <taxon>Pseudomonadota</taxon>
        <taxon>Alphaproteobacteria</taxon>
        <taxon>Rhodobacterales</taxon>
        <taxon>Paracoccaceae</taxon>
        <taxon>Rubricella</taxon>
    </lineage>
</organism>
<evidence type="ECO:0000259" key="1">
    <source>
        <dbReference type="Pfam" id="PF20078"/>
    </source>
</evidence>
<evidence type="ECO:0000313" key="3">
    <source>
        <dbReference type="Proteomes" id="UP000553766"/>
    </source>
</evidence>
<feature type="domain" description="DUF6473" evidence="1">
    <location>
        <begin position="1"/>
        <end position="277"/>
    </location>
</feature>
<name>A0A840X3R5_9RHOB</name>
<keyword evidence="3" id="KW-1185">Reference proteome</keyword>
<dbReference type="AlphaFoldDB" id="A0A840X3R5"/>
<dbReference type="InterPro" id="IPR045524">
    <property type="entry name" value="DUF6473"/>
</dbReference>
<sequence length="282" mass="32276">MSVQKVIPTTLNYQEYRFGRSRQIFRGPMPDLSKPYAAFIGGSETYGKFSPETYPSVLEQELSYQCINWGTPGAGPGFFIKDPVILEACSQAKICVISVMSAHTVPNRLYSTYLRRNEKFKEASEQLKTLYPEVDFSQFRFAANMVSRLEEVDETRFAMIRLEMKNAWIARMKELMTDIETQKILLWFSDLSPEESGSLPAREVRRRVPAFVSREMVEAVAPMADYYVEYVASEEAARGEVGDRIPGARGMHVARRFPSAMMHEEVAELLEAPLTKLLRIRR</sequence>
<dbReference type="RefSeq" id="WP_184009772.1">
    <property type="nucleotide sequence ID" value="NZ_JACIJS010000003.1"/>
</dbReference>
<dbReference type="EMBL" id="JACIJS010000003">
    <property type="protein sequence ID" value="MBB5515317.1"/>
    <property type="molecule type" value="Genomic_DNA"/>
</dbReference>
<protein>
    <recommendedName>
        <fullName evidence="1">DUF6473 domain-containing protein</fullName>
    </recommendedName>
</protein>